<dbReference type="PANTHER" id="PTHR43840:SF15">
    <property type="entry name" value="MITOCHONDRIAL METAL TRANSPORTER 1-RELATED"/>
    <property type="match status" value="1"/>
</dbReference>
<keyword evidence="5 7" id="KW-1133">Transmembrane helix</keyword>
<feature type="domain" description="Cation efflux protein transmembrane" evidence="8">
    <location>
        <begin position="26"/>
        <end position="227"/>
    </location>
</feature>
<feature type="transmembrane region" description="Helical" evidence="7">
    <location>
        <begin position="179"/>
        <end position="199"/>
    </location>
</feature>
<evidence type="ECO:0000256" key="7">
    <source>
        <dbReference type="SAM" id="Phobius"/>
    </source>
</evidence>
<evidence type="ECO:0000256" key="6">
    <source>
        <dbReference type="ARBA" id="ARBA00023136"/>
    </source>
</evidence>
<evidence type="ECO:0000313" key="10">
    <source>
        <dbReference type="Proteomes" id="UP001168528"/>
    </source>
</evidence>
<evidence type="ECO:0000256" key="2">
    <source>
        <dbReference type="ARBA" id="ARBA00008114"/>
    </source>
</evidence>
<comment type="similarity">
    <text evidence="2">Belongs to the cation diffusion facilitator (CDF) transporter (TC 2.A.4) family.</text>
</comment>
<evidence type="ECO:0000259" key="8">
    <source>
        <dbReference type="Pfam" id="PF01545"/>
    </source>
</evidence>
<evidence type="ECO:0000313" key="9">
    <source>
        <dbReference type="EMBL" id="MDO1448373.1"/>
    </source>
</evidence>
<dbReference type="InterPro" id="IPR050291">
    <property type="entry name" value="CDF_Transporter"/>
</dbReference>
<dbReference type="NCBIfam" id="TIGR01297">
    <property type="entry name" value="CDF"/>
    <property type="match status" value="1"/>
</dbReference>
<evidence type="ECO:0000256" key="5">
    <source>
        <dbReference type="ARBA" id="ARBA00022989"/>
    </source>
</evidence>
<name>A0ABT8RAV9_9BACT</name>
<feature type="transmembrane region" description="Helical" evidence="7">
    <location>
        <begin position="25"/>
        <end position="44"/>
    </location>
</feature>
<dbReference type="InterPro" id="IPR002524">
    <property type="entry name" value="Cation_efflux"/>
</dbReference>
<keyword evidence="6 7" id="KW-0472">Membrane</keyword>
<protein>
    <submittedName>
        <fullName evidence="9">Cation diffusion facilitator family transporter</fullName>
    </submittedName>
</protein>
<keyword evidence="10" id="KW-1185">Reference proteome</keyword>
<keyword evidence="3" id="KW-0813">Transport</keyword>
<keyword evidence="4 7" id="KW-0812">Transmembrane</keyword>
<comment type="subcellular location">
    <subcellularLocation>
        <location evidence="1">Membrane</location>
        <topology evidence="1">Multi-pass membrane protein</topology>
    </subcellularLocation>
</comment>
<dbReference type="Gene3D" id="1.20.1510.10">
    <property type="entry name" value="Cation efflux protein transmembrane domain"/>
    <property type="match status" value="1"/>
</dbReference>
<evidence type="ECO:0000256" key="4">
    <source>
        <dbReference type="ARBA" id="ARBA00022692"/>
    </source>
</evidence>
<comment type="caution">
    <text evidence="9">The sequence shown here is derived from an EMBL/GenBank/DDBJ whole genome shotgun (WGS) entry which is preliminary data.</text>
</comment>
<dbReference type="InterPro" id="IPR027469">
    <property type="entry name" value="Cation_efflux_TMD_sf"/>
</dbReference>
<dbReference type="RefSeq" id="WP_302039175.1">
    <property type="nucleotide sequence ID" value="NZ_JAUKPO010000011.1"/>
</dbReference>
<feature type="transmembrane region" description="Helical" evidence="7">
    <location>
        <begin position="133"/>
        <end position="153"/>
    </location>
</feature>
<dbReference type="PANTHER" id="PTHR43840">
    <property type="entry name" value="MITOCHONDRIAL METAL TRANSPORTER 1-RELATED"/>
    <property type="match status" value="1"/>
</dbReference>
<dbReference type="SUPFAM" id="SSF161111">
    <property type="entry name" value="Cation efflux protein transmembrane domain-like"/>
    <property type="match status" value="1"/>
</dbReference>
<evidence type="ECO:0000256" key="1">
    <source>
        <dbReference type="ARBA" id="ARBA00004141"/>
    </source>
</evidence>
<evidence type="ECO:0000256" key="3">
    <source>
        <dbReference type="ARBA" id="ARBA00022448"/>
    </source>
</evidence>
<sequence length="316" mass="35820">MKKVQNFEYPEELVPAFEKAKKLEWITIAYLISTMVVIMLTMGNSQAMKTAWFEDLISFTPSISFLIASKIFTKPTNTEFPYGYHRVVSIAYLCSALALFFVGSFLLIDSVSKLIKMEHPTIGTVVVFGRPVWLGYLMILALLWSTFPAIILGKKKLPLAKKLHEKNLYTDAQMNKADWMTAAAAIFGIIGIGLGWWWADSVAAAVISLDIIHDGYTNLKQAVLDLMNQAPKTVTDHKPDPLIDRVKEVLEKHASVKEHIIRLREEGHVYFGEGFIVPVSEADLTHEIELITRKITQLDWRIQEFIITPVKKLPEE</sequence>
<dbReference type="EMBL" id="JAUKPO010000011">
    <property type="protein sequence ID" value="MDO1448373.1"/>
    <property type="molecule type" value="Genomic_DNA"/>
</dbReference>
<reference evidence="9" key="1">
    <citation type="submission" date="2023-07" db="EMBL/GenBank/DDBJ databases">
        <title>The genome sequence of Rhodocytophaga aerolata KACC 12507.</title>
        <authorList>
            <person name="Zhang X."/>
        </authorList>
    </citation>
    <scope>NUCLEOTIDE SEQUENCE</scope>
    <source>
        <strain evidence="9">KACC 12507</strain>
    </source>
</reference>
<accession>A0ABT8RAV9</accession>
<gene>
    <name evidence="9" type="ORF">Q0590_19005</name>
</gene>
<dbReference type="Proteomes" id="UP001168528">
    <property type="component" value="Unassembled WGS sequence"/>
</dbReference>
<proteinExistence type="inferred from homology"/>
<dbReference type="Pfam" id="PF01545">
    <property type="entry name" value="Cation_efflux"/>
    <property type="match status" value="1"/>
</dbReference>
<feature type="transmembrane region" description="Helical" evidence="7">
    <location>
        <begin position="84"/>
        <end position="108"/>
    </location>
</feature>
<dbReference type="InterPro" id="IPR058533">
    <property type="entry name" value="Cation_efflux_TM"/>
</dbReference>
<organism evidence="9 10">
    <name type="scientific">Rhodocytophaga aerolata</name>
    <dbReference type="NCBI Taxonomy" id="455078"/>
    <lineage>
        <taxon>Bacteria</taxon>
        <taxon>Pseudomonadati</taxon>
        <taxon>Bacteroidota</taxon>
        <taxon>Cytophagia</taxon>
        <taxon>Cytophagales</taxon>
        <taxon>Rhodocytophagaceae</taxon>
        <taxon>Rhodocytophaga</taxon>
    </lineage>
</organism>